<evidence type="ECO:0000256" key="1">
    <source>
        <dbReference type="ARBA" id="ARBA00001947"/>
    </source>
</evidence>
<dbReference type="Proteomes" id="UP001500843">
    <property type="component" value="Unassembled WGS sequence"/>
</dbReference>
<dbReference type="PANTHER" id="PTHR43401:SF5">
    <property type="entry name" value="ALCOHOL DEHYDROGENASE-RELATED"/>
    <property type="match status" value="1"/>
</dbReference>
<evidence type="ECO:0000256" key="3">
    <source>
        <dbReference type="ARBA" id="ARBA00022833"/>
    </source>
</evidence>
<dbReference type="InterPro" id="IPR011032">
    <property type="entry name" value="GroES-like_sf"/>
</dbReference>
<dbReference type="Gene3D" id="3.90.180.10">
    <property type="entry name" value="Medium-chain alcohol dehydrogenases, catalytic domain"/>
    <property type="match status" value="1"/>
</dbReference>
<dbReference type="InterPro" id="IPR013154">
    <property type="entry name" value="ADH-like_N"/>
</dbReference>
<comment type="cofactor">
    <cofactor evidence="1 5">
        <name>Zn(2+)</name>
        <dbReference type="ChEBI" id="CHEBI:29105"/>
    </cofactor>
</comment>
<dbReference type="EMBL" id="BAABHM010000016">
    <property type="protein sequence ID" value="GAA4711524.1"/>
    <property type="molecule type" value="Genomic_DNA"/>
</dbReference>
<dbReference type="PANTHER" id="PTHR43401">
    <property type="entry name" value="L-THREONINE 3-DEHYDROGENASE"/>
    <property type="match status" value="1"/>
</dbReference>
<organism evidence="7 8">
    <name type="scientific">Promicromonospora umidemergens</name>
    <dbReference type="NCBI Taxonomy" id="629679"/>
    <lineage>
        <taxon>Bacteria</taxon>
        <taxon>Bacillati</taxon>
        <taxon>Actinomycetota</taxon>
        <taxon>Actinomycetes</taxon>
        <taxon>Micrococcales</taxon>
        <taxon>Promicromonosporaceae</taxon>
        <taxon>Promicromonospora</taxon>
    </lineage>
</organism>
<dbReference type="SUPFAM" id="SSF51735">
    <property type="entry name" value="NAD(P)-binding Rossmann-fold domains"/>
    <property type="match status" value="1"/>
</dbReference>
<protein>
    <submittedName>
        <fullName evidence="7">Zinc-dependent alcohol dehydrogenase family protein</fullName>
    </submittedName>
</protein>
<comment type="caution">
    <text evidence="7">The sequence shown here is derived from an EMBL/GenBank/DDBJ whole genome shotgun (WGS) entry which is preliminary data.</text>
</comment>
<evidence type="ECO:0000256" key="4">
    <source>
        <dbReference type="ARBA" id="ARBA00023002"/>
    </source>
</evidence>
<sequence length="349" mass="35981">MVRAILFDEFRGPAGVREVPGPSAPDGGVVVRVHATGLCLSDWHAWAGHDADITALPHVPGHELAGTIAEVGAGVTSWRVGDRVTVPFVSGCGTCQWCRGGQAQVCPDQTQPGFTHWGSYAELVALHAADANLVAVPDDVSFETAAGLGCRFATAYRAVAGRAQVRAGEWVAVVGAGGVGLSAIMIAVARGARVVAVDRSTVALDAARRAGAERTVLADGLDVPAVVQQVTDGGAHVTVDAVGSEQTCADAIGSLRRRGRHVQVGLFPPVDGGPRVPMGRVIAWELDVLGSHGMAAADYPEMLDLVASGTLRPQDLLDRVVGLAEAAALLPTMDTAPRAGMVVLDPRQA</sequence>
<dbReference type="Pfam" id="PF00107">
    <property type="entry name" value="ADH_zinc_N"/>
    <property type="match status" value="1"/>
</dbReference>
<dbReference type="SMART" id="SM00829">
    <property type="entry name" value="PKS_ER"/>
    <property type="match status" value="1"/>
</dbReference>
<dbReference type="InterPro" id="IPR002328">
    <property type="entry name" value="ADH_Zn_CS"/>
</dbReference>
<dbReference type="InterPro" id="IPR036291">
    <property type="entry name" value="NAD(P)-bd_dom_sf"/>
</dbReference>
<dbReference type="SUPFAM" id="SSF50129">
    <property type="entry name" value="GroES-like"/>
    <property type="match status" value="1"/>
</dbReference>
<dbReference type="InterPro" id="IPR013149">
    <property type="entry name" value="ADH-like_C"/>
</dbReference>
<dbReference type="InterPro" id="IPR050129">
    <property type="entry name" value="Zn_alcohol_dh"/>
</dbReference>
<evidence type="ECO:0000256" key="2">
    <source>
        <dbReference type="ARBA" id="ARBA00022723"/>
    </source>
</evidence>
<reference evidence="8" key="1">
    <citation type="journal article" date="2019" name="Int. J. Syst. Evol. Microbiol.">
        <title>The Global Catalogue of Microorganisms (GCM) 10K type strain sequencing project: providing services to taxonomists for standard genome sequencing and annotation.</title>
        <authorList>
            <consortium name="The Broad Institute Genomics Platform"/>
            <consortium name="The Broad Institute Genome Sequencing Center for Infectious Disease"/>
            <person name="Wu L."/>
            <person name="Ma J."/>
        </authorList>
    </citation>
    <scope>NUCLEOTIDE SEQUENCE [LARGE SCALE GENOMIC DNA]</scope>
    <source>
        <strain evidence="8">JCM 17975</strain>
    </source>
</reference>
<evidence type="ECO:0000313" key="8">
    <source>
        <dbReference type="Proteomes" id="UP001500843"/>
    </source>
</evidence>
<keyword evidence="2 5" id="KW-0479">Metal-binding</keyword>
<accession>A0ABP8XNX7</accession>
<dbReference type="Pfam" id="PF08240">
    <property type="entry name" value="ADH_N"/>
    <property type="match status" value="1"/>
</dbReference>
<dbReference type="PROSITE" id="PS00059">
    <property type="entry name" value="ADH_ZINC"/>
    <property type="match status" value="1"/>
</dbReference>
<comment type="similarity">
    <text evidence="5">Belongs to the zinc-containing alcohol dehydrogenase family.</text>
</comment>
<gene>
    <name evidence="7" type="ORF">GCM10023198_37950</name>
</gene>
<keyword evidence="8" id="KW-1185">Reference proteome</keyword>
<keyword evidence="3 5" id="KW-0862">Zinc</keyword>
<proteinExistence type="inferred from homology"/>
<evidence type="ECO:0000259" key="6">
    <source>
        <dbReference type="SMART" id="SM00829"/>
    </source>
</evidence>
<evidence type="ECO:0000313" key="7">
    <source>
        <dbReference type="EMBL" id="GAA4711524.1"/>
    </source>
</evidence>
<feature type="domain" description="Enoyl reductase (ER)" evidence="6">
    <location>
        <begin position="15"/>
        <end position="344"/>
    </location>
</feature>
<name>A0ABP8XNX7_9MICO</name>
<keyword evidence="4" id="KW-0560">Oxidoreductase</keyword>
<dbReference type="InterPro" id="IPR020843">
    <property type="entry name" value="ER"/>
</dbReference>
<evidence type="ECO:0000256" key="5">
    <source>
        <dbReference type="RuleBase" id="RU361277"/>
    </source>
</evidence>